<dbReference type="KEGG" id="aab:A4R43_14245"/>
<dbReference type="EMBL" id="CP015163">
    <property type="protein sequence ID" value="AXB43559.1"/>
    <property type="molecule type" value="Genomic_DNA"/>
</dbReference>
<feature type="domain" description="GCN5-related N-acetyltransferase-like" evidence="1">
    <location>
        <begin position="270"/>
        <end position="326"/>
    </location>
</feature>
<dbReference type="InterPro" id="IPR041065">
    <property type="entry name" value="GNAT-like"/>
</dbReference>
<name>A0A344L685_9PSEU</name>
<organism evidence="2 3">
    <name type="scientific">Amycolatopsis albispora</name>
    <dbReference type="NCBI Taxonomy" id="1804986"/>
    <lineage>
        <taxon>Bacteria</taxon>
        <taxon>Bacillati</taxon>
        <taxon>Actinomycetota</taxon>
        <taxon>Actinomycetes</taxon>
        <taxon>Pseudonocardiales</taxon>
        <taxon>Pseudonocardiaceae</taxon>
        <taxon>Amycolatopsis</taxon>
    </lineage>
</organism>
<evidence type="ECO:0000313" key="3">
    <source>
        <dbReference type="Proteomes" id="UP000250434"/>
    </source>
</evidence>
<keyword evidence="3" id="KW-1185">Reference proteome</keyword>
<dbReference type="InterPro" id="IPR006357">
    <property type="entry name" value="HAD-SF_hydro_IIA"/>
</dbReference>
<evidence type="ECO:0000313" key="2">
    <source>
        <dbReference type="EMBL" id="AXB43559.1"/>
    </source>
</evidence>
<dbReference type="NCBIfam" id="TIGR01460">
    <property type="entry name" value="HAD-SF-IIA"/>
    <property type="match status" value="1"/>
</dbReference>
<dbReference type="InterPro" id="IPR023214">
    <property type="entry name" value="HAD_sf"/>
</dbReference>
<dbReference type="PANTHER" id="PTHR19288:SF95">
    <property type="entry name" value="D-GLYCEROL 3-PHOSPHATE PHOSPHATASE"/>
    <property type="match status" value="1"/>
</dbReference>
<dbReference type="PANTHER" id="PTHR19288">
    <property type="entry name" value="4-NITROPHENYLPHOSPHATASE-RELATED"/>
    <property type="match status" value="1"/>
</dbReference>
<dbReference type="Pfam" id="PF13344">
    <property type="entry name" value="Hydrolase_6"/>
    <property type="match status" value="1"/>
</dbReference>
<dbReference type="GO" id="GO:0005737">
    <property type="term" value="C:cytoplasm"/>
    <property type="evidence" value="ECO:0007669"/>
    <property type="project" value="TreeGrafter"/>
</dbReference>
<dbReference type="InterPro" id="IPR036412">
    <property type="entry name" value="HAD-like_sf"/>
</dbReference>
<proteinExistence type="predicted"/>
<dbReference type="OrthoDB" id="3400930at2"/>
<dbReference type="SUPFAM" id="SSF56784">
    <property type="entry name" value="HAD-like"/>
    <property type="match status" value="1"/>
</dbReference>
<reference evidence="2 3" key="1">
    <citation type="submission" date="2016-04" db="EMBL/GenBank/DDBJ databases">
        <title>Complete genome sequence and analysis of deep-sea sediment isolate, Amycolatopsis sp. WP1.</title>
        <authorList>
            <person name="Wang H."/>
            <person name="Chen S."/>
            <person name="Wu Q."/>
        </authorList>
    </citation>
    <scope>NUCLEOTIDE SEQUENCE [LARGE SCALE GENOMIC DNA]</scope>
    <source>
        <strain evidence="2 3">WP1</strain>
    </source>
</reference>
<dbReference type="RefSeq" id="WP_113692797.1">
    <property type="nucleotide sequence ID" value="NZ_CP015163.1"/>
</dbReference>
<dbReference type="Gene3D" id="3.30.300.290">
    <property type="match status" value="1"/>
</dbReference>
<accession>A0A344L685</accession>
<protein>
    <submittedName>
        <fullName evidence="2">HAD family hydrolase</fullName>
    </submittedName>
</protein>
<evidence type="ECO:0000259" key="1">
    <source>
        <dbReference type="Pfam" id="PF18407"/>
    </source>
</evidence>
<keyword evidence="2" id="KW-0378">Hydrolase</keyword>
<dbReference type="AlphaFoldDB" id="A0A344L685"/>
<dbReference type="Pfam" id="PF18407">
    <property type="entry name" value="GNAT_like"/>
    <property type="match status" value="1"/>
</dbReference>
<sequence>MSDALLAAYDSLLFDLDGTVYHGARVIPGAPEVIGEARAAGTAVRFVTNNASKAPAAVAEHLNGMGIDAQPGEVHTSSQAAAKVLAERLQPGAQVLVVGAPSLCDEVEAVGLRPVREHSDQVEAVVQGHSPDTGWANLAEACIAIRGGALWVASNVDKTLPTERGLLPGNGSMVAALRSATDREPIVAGKPEAPLMRTAAQGRALVVGDRLDTDIAGAVAAGLDALVVLTGVDTPASLIAAIPAERARFLAADITGLRASAEETLIAPKPGWTVTAGPDALEVTSDGGTDALDLLRTLCATAWDTGVTGVKPVGDTAKAALSELGLIG</sequence>
<dbReference type="Pfam" id="PF13242">
    <property type="entry name" value="Hydrolase_like"/>
    <property type="match status" value="1"/>
</dbReference>
<dbReference type="Proteomes" id="UP000250434">
    <property type="component" value="Chromosome"/>
</dbReference>
<dbReference type="GO" id="GO:0016791">
    <property type="term" value="F:phosphatase activity"/>
    <property type="evidence" value="ECO:0007669"/>
    <property type="project" value="TreeGrafter"/>
</dbReference>
<dbReference type="Gene3D" id="3.40.50.1000">
    <property type="entry name" value="HAD superfamily/HAD-like"/>
    <property type="match status" value="2"/>
</dbReference>
<gene>
    <name evidence="2" type="ORF">A4R43_14245</name>
</gene>